<evidence type="ECO:0000256" key="8">
    <source>
        <dbReference type="PROSITE-ProRule" id="PRU00023"/>
    </source>
</evidence>
<name>A0A5A8CTB0_CAFRO</name>
<keyword evidence="5 8" id="KW-0040">ANK repeat</keyword>
<evidence type="ECO:0000256" key="9">
    <source>
        <dbReference type="SAM" id="MobiDB-lite"/>
    </source>
</evidence>
<evidence type="ECO:0000256" key="4">
    <source>
        <dbReference type="ARBA" id="ARBA00022737"/>
    </source>
</evidence>
<evidence type="ECO:0000313" key="12">
    <source>
        <dbReference type="Proteomes" id="UP000323011"/>
    </source>
</evidence>
<evidence type="ECO:0000256" key="2">
    <source>
        <dbReference type="ARBA" id="ARBA00022676"/>
    </source>
</evidence>
<dbReference type="AlphaFoldDB" id="A0A5A8CTB0"/>
<dbReference type="EMBL" id="VLTN01000007">
    <property type="protein sequence ID" value="KAA0155420.1"/>
    <property type="molecule type" value="Genomic_DNA"/>
</dbReference>
<feature type="domain" description="SAM" evidence="10">
    <location>
        <begin position="168"/>
        <end position="221"/>
    </location>
</feature>
<sequence>MEAVVVAARAGDVGRLQEWASAGGNVDSPLDADYAGWTPLHFVAADGNASACRSLLAAGADVASKSPGDGFSALHLASRFGHAAAVRSLLQAGAPADAQDAYGHTALHFAAGFGHEAAAAELISFGAQADAKDARGLTPAETARSAGFEAVLCAIEAASGKGRGVQGRLLDWLRAIGLESLYTAMLEQGFDDLAFIAEAGFTEADCDAVGVRLAGHRKKLTSLYRIKEFSGELAAAAGDDGDGDDEAGEDGSDDGDDDDDEDESDDEGDSDEDDESDDE</sequence>
<feature type="repeat" description="ANK" evidence="8">
    <location>
        <begin position="102"/>
        <end position="134"/>
    </location>
</feature>
<evidence type="ECO:0000256" key="1">
    <source>
        <dbReference type="ARBA" id="ARBA00012020"/>
    </source>
</evidence>
<evidence type="ECO:0000259" key="10">
    <source>
        <dbReference type="Pfam" id="PF07647"/>
    </source>
</evidence>
<keyword evidence="12" id="KW-1185">Reference proteome</keyword>
<dbReference type="SMART" id="SM00248">
    <property type="entry name" value="ANK"/>
    <property type="match status" value="3"/>
</dbReference>
<gene>
    <name evidence="11" type="ORF">FNF29_01795</name>
</gene>
<comment type="catalytic activity">
    <reaction evidence="7">
        <text>NAD(+) + (ADP-D-ribosyl)n-acceptor = nicotinamide + (ADP-D-ribosyl)n+1-acceptor + H(+).</text>
        <dbReference type="EC" id="2.4.2.30"/>
    </reaction>
</comment>
<evidence type="ECO:0000256" key="7">
    <source>
        <dbReference type="ARBA" id="ARBA00033987"/>
    </source>
</evidence>
<evidence type="ECO:0000256" key="3">
    <source>
        <dbReference type="ARBA" id="ARBA00022695"/>
    </source>
</evidence>
<feature type="compositionally biased region" description="Acidic residues" evidence="9">
    <location>
        <begin position="239"/>
        <end position="279"/>
    </location>
</feature>
<dbReference type="PROSITE" id="PS50088">
    <property type="entry name" value="ANK_REPEAT"/>
    <property type="match status" value="3"/>
</dbReference>
<organism evidence="11 12">
    <name type="scientific">Cafeteria roenbergensis</name>
    <name type="common">Marine flagellate</name>
    <dbReference type="NCBI Taxonomy" id="33653"/>
    <lineage>
        <taxon>Eukaryota</taxon>
        <taxon>Sar</taxon>
        <taxon>Stramenopiles</taxon>
        <taxon>Bigyra</taxon>
        <taxon>Opalozoa</taxon>
        <taxon>Bicosoecida</taxon>
        <taxon>Cafeteriaceae</taxon>
        <taxon>Cafeteria</taxon>
    </lineage>
</organism>
<dbReference type="PROSITE" id="PS50297">
    <property type="entry name" value="ANK_REP_REGION"/>
    <property type="match status" value="3"/>
</dbReference>
<dbReference type="Gene3D" id="1.25.40.20">
    <property type="entry name" value="Ankyrin repeat-containing domain"/>
    <property type="match status" value="2"/>
</dbReference>
<keyword evidence="2" id="KW-0328">Glycosyltransferase</keyword>
<evidence type="ECO:0000313" key="11">
    <source>
        <dbReference type="EMBL" id="KAA0155420.1"/>
    </source>
</evidence>
<evidence type="ECO:0000256" key="5">
    <source>
        <dbReference type="ARBA" id="ARBA00023043"/>
    </source>
</evidence>
<evidence type="ECO:0000256" key="6">
    <source>
        <dbReference type="ARBA" id="ARBA00024347"/>
    </source>
</evidence>
<dbReference type="Gene3D" id="1.10.150.50">
    <property type="entry name" value="Transcription Factor, Ets-1"/>
    <property type="match status" value="1"/>
</dbReference>
<keyword evidence="3" id="KW-0808">Transferase</keyword>
<dbReference type="SUPFAM" id="SSF48403">
    <property type="entry name" value="Ankyrin repeat"/>
    <property type="match status" value="1"/>
</dbReference>
<dbReference type="PANTHER" id="PTHR24171">
    <property type="entry name" value="ANKYRIN REPEAT DOMAIN-CONTAINING PROTEIN 39-RELATED"/>
    <property type="match status" value="1"/>
</dbReference>
<accession>A0A5A8CTB0</accession>
<protein>
    <recommendedName>
        <fullName evidence="1">NAD(+) ADP-ribosyltransferase</fullName>
        <ecNumber evidence="1">2.4.2.30</ecNumber>
    </recommendedName>
</protein>
<dbReference type="Pfam" id="PF00023">
    <property type="entry name" value="Ank"/>
    <property type="match status" value="1"/>
</dbReference>
<comment type="similarity">
    <text evidence="6">Belongs to the ARTD/PARP family.</text>
</comment>
<dbReference type="Pfam" id="PF12796">
    <property type="entry name" value="Ank_2"/>
    <property type="match status" value="1"/>
</dbReference>
<dbReference type="InterPro" id="IPR036770">
    <property type="entry name" value="Ankyrin_rpt-contain_sf"/>
</dbReference>
<dbReference type="EC" id="2.4.2.30" evidence="1"/>
<dbReference type="GO" id="GO:0003950">
    <property type="term" value="F:NAD+ poly-ADP-ribosyltransferase activity"/>
    <property type="evidence" value="ECO:0007669"/>
    <property type="project" value="UniProtKB-EC"/>
</dbReference>
<dbReference type="Proteomes" id="UP000323011">
    <property type="component" value="Unassembled WGS sequence"/>
</dbReference>
<dbReference type="OMA" id="FEHEAIV"/>
<dbReference type="InterPro" id="IPR001660">
    <property type="entry name" value="SAM"/>
</dbReference>
<proteinExistence type="inferred from homology"/>
<keyword evidence="3" id="KW-0548">Nucleotidyltransferase</keyword>
<dbReference type="Pfam" id="PF07647">
    <property type="entry name" value="SAM_2"/>
    <property type="match status" value="1"/>
</dbReference>
<dbReference type="InterPro" id="IPR013761">
    <property type="entry name" value="SAM/pointed_sf"/>
</dbReference>
<dbReference type="InterPro" id="IPR002110">
    <property type="entry name" value="Ankyrin_rpt"/>
</dbReference>
<keyword evidence="4" id="KW-0677">Repeat</keyword>
<comment type="caution">
    <text evidence="11">The sequence shown here is derived from an EMBL/GenBank/DDBJ whole genome shotgun (WGS) entry which is preliminary data.</text>
</comment>
<feature type="repeat" description="ANK" evidence="8">
    <location>
        <begin position="69"/>
        <end position="101"/>
    </location>
</feature>
<dbReference type="SUPFAM" id="SSF47769">
    <property type="entry name" value="SAM/Pointed domain"/>
    <property type="match status" value="1"/>
</dbReference>
<feature type="repeat" description="ANK" evidence="8">
    <location>
        <begin position="35"/>
        <end position="67"/>
    </location>
</feature>
<reference evidence="11 12" key="1">
    <citation type="submission" date="2019-07" db="EMBL/GenBank/DDBJ databases">
        <title>Genomes of Cafeteria roenbergensis.</title>
        <authorList>
            <person name="Fischer M.G."/>
            <person name="Hackl T."/>
            <person name="Roman M."/>
        </authorList>
    </citation>
    <scope>NUCLEOTIDE SEQUENCE [LARGE SCALE GENOMIC DNA]</scope>
    <source>
        <strain evidence="11 12">BVI</strain>
    </source>
</reference>
<dbReference type="GO" id="GO:0016779">
    <property type="term" value="F:nucleotidyltransferase activity"/>
    <property type="evidence" value="ECO:0007669"/>
    <property type="project" value="UniProtKB-KW"/>
</dbReference>
<feature type="region of interest" description="Disordered" evidence="9">
    <location>
        <begin position="235"/>
        <end position="279"/>
    </location>
</feature>